<proteinExistence type="predicted"/>
<evidence type="ECO:0000256" key="3">
    <source>
        <dbReference type="SAM" id="MobiDB-lite"/>
    </source>
</evidence>
<reference evidence="5 6" key="2">
    <citation type="journal article" date="2012" name="Stand. Genomic Sci.">
        <title>Complete genome sequence of Thauera aminoaromatica strain MZ1T.</title>
        <authorList>
            <person name="Jiang K."/>
            <person name="Sanseverino J."/>
            <person name="Chauhan A."/>
            <person name="Lucas S."/>
            <person name="Copeland A."/>
            <person name="Lapidus A."/>
            <person name="Del Rio T.G."/>
            <person name="Dalin E."/>
            <person name="Tice H."/>
            <person name="Bruce D."/>
            <person name="Goodwin L."/>
            <person name="Pitluck S."/>
            <person name="Sims D."/>
            <person name="Brettin T."/>
            <person name="Detter J.C."/>
            <person name="Han C."/>
            <person name="Chang Y.J."/>
            <person name="Larimer F."/>
            <person name="Land M."/>
            <person name="Hauser L."/>
            <person name="Kyrpides N.C."/>
            <person name="Mikhailova N."/>
            <person name="Moser S."/>
            <person name="Jegier P."/>
            <person name="Close D."/>
            <person name="Debruyn J.M."/>
            <person name="Wang Y."/>
            <person name="Layton A.C."/>
            <person name="Allen M.S."/>
            <person name="Sayler G.S."/>
        </authorList>
    </citation>
    <scope>NUCLEOTIDE SEQUENCE [LARGE SCALE GENOMIC DNA]</scope>
    <source>
        <strain evidence="5 6">MZ1T</strain>
    </source>
</reference>
<dbReference type="Pfam" id="PF07167">
    <property type="entry name" value="PhaC_N"/>
    <property type="match status" value="1"/>
</dbReference>
<evidence type="ECO:0000313" key="5">
    <source>
        <dbReference type="EMBL" id="ACK52983.1"/>
    </source>
</evidence>
<evidence type="ECO:0000313" key="6">
    <source>
        <dbReference type="Proteomes" id="UP000002186"/>
    </source>
</evidence>
<dbReference type="eggNOG" id="COG3243">
    <property type="taxonomic scope" value="Bacteria"/>
</dbReference>
<sequence length="617" mass="69845">MPASRRGGKRPATAPSAKQQPDRGAHPAPPDSNGHNGRMVSNGRNGLPDGRAVYRHIAAIGEGLTARADPFGIAAPILHAQMAWLMHPQELGERLAGLGTDLWQLQWHTWRRALGLPSADPVKPHADDPRFADPVWTDSATWDLVKEWYLAFTHHVQDMLYETPGLSGKERRRAAFWWRKWLNAVAPTNYLWSNPIALRRFIDTRGHSLWQGWQNMLADLQAGNVRMTDPDGFHVGDNLGTTPGAVIFRNRLLEVIHYAPTQPQVHAEPVVIVTPWINKFYILDLNPRKSMVRYLLDQGLDVYITSWKNPDASMREVRFDDYLVEGISAIVRVARECSGAERVHAVGYCIGGTALATWMAWAARHYGEDAVPVRDWTLFTTLVDFHKPGDIEVFIDEESVAHLSEQMKEKGYLDGKDMAASFRLLRSNSLIWHYVVHGWLYGESPAPFDVLYWNMDTTRMPAAMHAWYLRELYLNNRLVQPDALVVAGEPIDLRRIRQPLYAVAAEDDHIAPWAQTFHTMHHVAADKRFVLSSSGHILGIVNPPVTPPRRHYRVATAHRADRAPLWRERAALREGSWWEDWMAWLKPRAGELVAARPAADERHPALGDAPGTYVLEA</sequence>
<dbReference type="InterPro" id="IPR010941">
    <property type="entry name" value="PhaC_N"/>
</dbReference>
<accession>C4ZL25</accession>
<dbReference type="InterPro" id="IPR029058">
    <property type="entry name" value="AB_hydrolase_fold"/>
</dbReference>
<reference evidence="6" key="1">
    <citation type="submission" date="2009-05" db="EMBL/GenBank/DDBJ databases">
        <title>Complete sequence of chromosome of Thauera sp. MZ1T.</title>
        <authorList>
            <consortium name="US DOE Joint Genome Institute"/>
            <person name="Lucas S."/>
            <person name="Copeland A."/>
            <person name="Lapidus A."/>
            <person name="Glavina del Rio T."/>
            <person name="Dalin E."/>
            <person name="Tice H."/>
            <person name="Bruce D."/>
            <person name="Goodwin L."/>
            <person name="Pitluck S."/>
            <person name="Sims D."/>
            <person name="Brettin T."/>
            <person name="Detter J.C."/>
            <person name="Han C."/>
            <person name="Larimer F."/>
            <person name="Land M."/>
            <person name="Hauser L."/>
            <person name="Kyrpides N."/>
            <person name="Mikhailova N."/>
            <person name="Sayler G.S."/>
        </authorList>
    </citation>
    <scope>NUCLEOTIDE SEQUENCE [LARGE SCALE GENOMIC DNA]</scope>
    <source>
        <strain evidence="6">MZ1T</strain>
    </source>
</reference>
<name>C4ZL25_THASP</name>
<feature type="domain" description="Poly-beta-hydroxybutyrate polymerase N-terminal" evidence="4">
    <location>
        <begin position="128"/>
        <end position="295"/>
    </location>
</feature>
<dbReference type="PANTHER" id="PTHR36837">
    <property type="entry name" value="POLY(3-HYDROXYALKANOATE) POLYMERASE SUBUNIT PHAC"/>
    <property type="match status" value="1"/>
</dbReference>
<protein>
    <submittedName>
        <fullName evidence="5">Poly-beta-hydroxybutyrate polymerase domain protein</fullName>
    </submittedName>
</protein>
<dbReference type="HOGENOM" id="CLU_017387_1_0_4"/>
<dbReference type="GO" id="GO:0016746">
    <property type="term" value="F:acyltransferase activity"/>
    <property type="evidence" value="ECO:0007669"/>
    <property type="project" value="UniProtKB-KW"/>
</dbReference>
<dbReference type="GO" id="GO:0042619">
    <property type="term" value="P:poly-hydroxybutyrate biosynthetic process"/>
    <property type="evidence" value="ECO:0007669"/>
    <property type="project" value="InterPro"/>
</dbReference>
<dbReference type="PANTHER" id="PTHR36837:SF5">
    <property type="entry name" value="POLY-3-HYDROXYBUTYRATE SYNTHASE"/>
    <property type="match status" value="1"/>
</dbReference>
<evidence type="ECO:0000256" key="2">
    <source>
        <dbReference type="ARBA" id="ARBA00023315"/>
    </source>
</evidence>
<organism evidence="5 6">
    <name type="scientific">Thauera aminoaromatica</name>
    <dbReference type="NCBI Taxonomy" id="164330"/>
    <lineage>
        <taxon>Bacteria</taxon>
        <taxon>Pseudomonadati</taxon>
        <taxon>Pseudomonadota</taxon>
        <taxon>Betaproteobacteria</taxon>
        <taxon>Rhodocyclales</taxon>
        <taxon>Zoogloeaceae</taxon>
        <taxon>Thauera</taxon>
    </lineage>
</organism>
<feature type="region of interest" description="Disordered" evidence="3">
    <location>
        <begin position="1"/>
        <end position="47"/>
    </location>
</feature>
<dbReference type="STRING" id="85643.Tmz1t_0188"/>
<dbReference type="SUPFAM" id="SSF53474">
    <property type="entry name" value="alpha/beta-Hydrolases"/>
    <property type="match status" value="1"/>
</dbReference>
<dbReference type="EMBL" id="CP001281">
    <property type="protein sequence ID" value="ACK52983.1"/>
    <property type="molecule type" value="Genomic_DNA"/>
</dbReference>
<dbReference type="InterPro" id="IPR051321">
    <property type="entry name" value="PHA/PHB_synthase"/>
</dbReference>
<evidence type="ECO:0000259" key="4">
    <source>
        <dbReference type="Pfam" id="PF07167"/>
    </source>
</evidence>
<keyword evidence="6" id="KW-1185">Reference proteome</keyword>
<dbReference type="KEGG" id="tmz:Tmz1t_0188"/>
<keyword evidence="1" id="KW-0808">Transferase</keyword>
<dbReference type="Gene3D" id="3.40.50.1820">
    <property type="entry name" value="alpha/beta hydrolase"/>
    <property type="match status" value="1"/>
</dbReference>
<evidence type="ECO:0000256" key="1">
    <source>
        <dbReference type="ARBA" id="ARBA00022679"/>
    </source>
</evidence>
<dbReference type="AlphaFoldDB" id="C4ZL25"/>
<dbReference type="Proteomes" id="UP000002186">
    <property type="component" value="Chromosome"/>
</dbReference>
<keyword evidence="2" id="KW-0012">Acyltransferase</keyword>
<gene>
    <name evidence="5" type="ordered locus">Tmz1t_0188</name>
</gene>